<gene>
    <name evidence="4" type="ORF">UFOVP1604_20</name>
</gene>
<dbReference type="InterPro" id="IPR010762">
    <property type="entry name" value="Gp23/Gp24_T4-like"/>
</dbReference>
<accession>A0A6J5SSA2</accession>
<organism evidence="4">
    <name type="scientific">uncultured Caudovirales phage</name>
    <dbReference type="NCBI Taxonomy" id="2100421"/>
    <lineage>
        <taxon>Viruses</taxon>
        <taxon>Duplodnaviria</taxon>
        <taxon>Heunggongvirae</taxon>
        <taxon>Uroviricota</taxon>
        <taxon>Caudoviricetes</taxon>
        <taxon>Peduoviridae</taxon>
        <taxon>Maltschvirus</taxon>
        <taxon>Maltschvirus maltsch</taxon>
    </lineage>
</organism>
<keyword evidence="3" id="KW-0946">Virion</keyword>
<dbReference type="GO" id="GO:0019028">
    <property type="term" value="C:viral capsid"/>
    <property type="evidence" value="ECO:0007669"/>
    <property type="project" value="UniProtKB-KW"/>
</dbReference>
<dbReference type="Pfam" id="PF07068">
    <property type="entry name" value="Gp23"/>
    <property type="match status" value="1"/>
</dbReference>
<dbReference type="EMBL" id="LR797474">
    <property type="protein sequence ID" value="CAB4218388.1"/>
    <property type="molecule type" value="Genomic_DNA"/>
</dbReference>
<keyword evidence="2" id="KW-0167">Capsid protein</keyword>
<sequence length="565" mass="60140">MATKIFKKLNDASIKETWTPVLEGYGANVTARPWLVDYAHNHAIFDNAGSINESNTGVAPGLFLQQPGSISAMGAISSPTSSMTPFTGGAKNGYGASVSGSGDKFPSLLPVAIQVAAKTIGFDLVGVVPMDSPVGFLPYLDYVYQGGNIDKQYEPYLIKITGLLENPTGGAKFTVATLPFAEGSNYGINESNTDLILQFVGKSRVDGSPIFKVILSHDGGTLADYFAADVDIQPATATDVSGSAVATFRVADNKVELVSALENHISGFTSVSDADYATSDFNGPYMGSTGTQMEGMTRATAEGSKFRQMGLRMFTKFIEAKGDQVSISATVEQIQDLNRVWNFDVISMLENVAVNELAQSINKKLVDRVLNLGSVHATAVEGVEGAGITTLDLTVGTTGFENISTLQRRVVTKILEMANLIYHRGRFGAGTYIVTNGRVASALADVAGYSFAPFNNDLPSTAGQLYPAGKVHGLTIYVDPNLKFSDNRIHIGRKGADEEPGVKFLPYIMAESLQTIAEGTFSPKIGMKSRYAITEAGWHPETQYITLAVTGLGVLTGSTRPASSY</sequence>
<name>A0A6J5SSA2_9CAUD</name>
<evidence type="ECO:0000256" key="1">
    <source>
        <dbReference type="ARBA" id="ARBA00004328"/>
    </source>
</evidence>
<evidence type="ECO:0000256" key="2">
    <source>
        <dbReference type="ARBA" id="ARBA00022561"/>
    </source>
</evidence>
<proteinExistence type="predicted"/>
<reference evidence="4" key="1">
    <citation type="submission" date="2020-05" db="EMBL/GenBank/DDBJ databases">
        <authorList>
            <person name="Chiriac C."/>
            <person name="Salcher M."/>
            <person name="Ghai R."/>
            <person name="Kavagutti S V."/>
        </authorList>
    </citation>
    <scope>NUCLEOTIDE SEQUENCE</scope>
</reference>
<evidence type="ECO:0000313" key="4">
    <source>
        <dbReference type="EMBL" id="CAB4218388.1"/>
    </source>
</evidence>
<protein>
    <submittedName>
        <fullName evidence="4">Capsid protein, T4-like bacteriophage</fullName>
    </submittedName>
</protein>
<comment type="subcellular location">
    <subcellularLocation>
        <location evidence="1">Virion</location>
    </subcellularLocation>
</comment>
<evidence type="ECO:0000256" key="3">
    <source>
        <dbReference type="ARBA" id="ARBA00022844"/>
    </source>
</evidence>